<dbReference type="Proteomes" id="UP000184462">
    <property type="component" value="Unassembled WGS sequence"/>
</dbReference>
<dbReference type="OrthoDB" id="1522652at2"/>
<feature type="chain" id="PRO_5012815808" description="Por secretion system C-terminal sorting domain-containing protein" evidence="1">
    <location>
        <begin position="22"/>
        <end position="2261"/>
    </location>
</feature>
<keyword evidence="1" id="KW-0732">Signal</keyword>
<reference evidence="2 3" key="1">
    <citation type="submission" date="2016-11" db="EMBL/GenBank/DDBJ databases">
        <authorList>
            <person name="Jaros S."/>
            <person name="Januszkiewicz K."/>
            <person name="Wedrychowicz H."/>
        </authorList>
    </citation>
    <scope>NUCLEOTIDE SEQUENCE [LARGE SCALE GENOMIC DNA]</scope>
    <source>
        <strain evidence="2 3">DSM 25661</strain>
    </source>
</reference>
<proteinExistence type="predicted"/>
<sequence>MLRLTHFIFSIFLFSSFFGFSQTLTISNSGETGTSGNNWSVSGSNPITITATGTANINTTVIEGYLANGDLIIEAANITVDAAVNSPTANSWFLEANSNVVQTANGNITTQGGALVIRADANGDNEGRVELRGNITTNGGPLYVGGGSSSESLGGLSVPAGNAISTNNTQHGVLVNGANINTGGGNLRVRGQNTAVDGTNTGVMVMNSSIETAAGDVSISGKRSGNPNRSAGLMIGTQIAASASTGNVSISSTTGDITLEGVTEANAAFSWAHGLAFVLSGGDDLSISSTAGNISLLGDATNAALQTGEAVGIVVQLDNGNYTSAQFNVSTDGGAVTWSGLSAYTGGDDGLALRAQAVTGDGSVTIGDANTGDITFMTGSLQTPDLGARAITIESAGAVVFEGPTGANFAADINISDEYNFASSITSLRLGKTDNTSTNISLNTPVSISGPVSIYADELSIAAGINTSSGNGNILLQGTTSVTTNGSDRSLNSGSGDISILTDAVMHSGTDLVINSTGSFTFAPITNWTSAFLGGSFLGFNGSFSGSNFIGNNSQPETQWLQINNMASLGGLTLGRLGSTNNLQMNSSFSVAGPIRLYGQQVLLDANLTTTASSGTGVLIEAQRILQDDGFDVTTSGADISYTTSGYVTPDSDERTLIAIKGDGTDRAIVNANGGNITIAGSYAAGGAGDRTTRAIEFSIADLITSGTGAISLTGDASNVPSTTQSAWGMQPNDARIITENGAITLDMTGGAASGNSRGMALDNQNMQLLSESGTITIRDLKPNGLTGTWNGLYVLPASENGFVLGADGTNVSSSSADILIETDKLFFTTRSSDFNTSGSITIAPISSSFASNWNDFRMNISSSATGLTFGKPGNNASKIEHSRDISINGPINIYSYDITSNAKLEAVNDRISLISGGANNFQGTLETLSGANIIADELVVRNFHRAYVGYKSPSFVGTVAVNKFASDGGDWLFVNNSKALAIENIAGVDGVSVSGFTRLYTESQDLSINAPVASSLSSGTAIQLFADRDATAGQAGDGNIKIANNGAVNTESGARALLYSGNVASSTGVLGEVGGEANTRSQVDANTDLNSISPALGSSGIYALFRVGTGEGDLTIVASGGDAEGSTWTFDSSSNTLTTISSLADVNASVVEDYLASGDLTIEAGNITINAALTSIANNDLILNSDGYIDTKENVALGGSFVADTKRNVLLRDNKTISTSSANSKVLLKTEGDGTTNGNGYISLGNQADITTNGGDIILWSNAANRSSGIANNEVYLAQDNTLNSNGGSIVIAGGLDDGSNGGTINDGIPDGYAYRGGQGSEAIRLRTNVNLLSDGGDIILRGRQNGSDYAVGIEAGVVINSGAGTINIDGQNTGNHAIDMAQGNFAITSASTAQTAITISGTTTGTDNTTSAGMVISFNAASGHSLIQTTGASGGGIVLQAINGGDGKALWLGNNDPASTLQILSNTGDISLISNGIIELINHNVYLGNRKDATAIQGITPAATSASGDVTLTTLGIYGAGFNTTDGVNRGKIHLSTAGVFTLEPYTNAFGGYYLAGNLSATGGQLDFGGAYDSGTNTATGNGAESTWLITNNADQLGGIVLGKEGMTQAIALYEMHDINGPISVYAGNITLNDHLRSTASGSDILLKSSGNITHGSNKNIITNNGDIILWADSDANNEGFIAVGNNVTFNTANGSTASGLSGGGAIVLAGGADDGANGGVASDGLPDGFARSASNPGIELSTDNTGDVNFYSGGGNITMHGYSSNNESPNVFNNNGINQFGGLFIDAGTGRIRMIGEGVNLYGINLNQGSAAAELKLTLTSAATSGDAIYIRGVSSSSLGLVFNFSSNKELKATAGGDITLEGVGGGSSQGIFLQTIDVLANKGTITLDGGTNGIFNKNTANTYGFKAGSDITSSSSDIIFRGNAISVEGGGTATSFNTTGTVTLEPYGTSFTSVLSFPISNLSLDASVSGLTLGKASNTAAITIAGATTIAGPITAYGGTITLNADLTTTNNGDISLYTNNPLGLTTSRTLTAAGAFKYIPRGTAFTADVTYPITNLAATNTGLTIGNATNDKDITINADVIGDAGIELFGNDIDINANLETTNSANLAFKGNATIAAGQHIASNGNFIHDGDLLFKSDATNGDAYLGSIDGTYTKTSGTVITEKYYPAKRAFRLVSSPVDGGSLFDNWQNSGANDAGLGTHITGEVGTVGEYNATTGIDYTASGNPSLFGFSTANGWEAITDTKNTNLEAGVPYRL</sequence>
<keyword evidence="3" id="KW-1185">Reference proteome</keyword>
<evidence type="ECO:0000313" key="3">
    <source>
        <dbReference type="Proteomes" id="UP000184462"/>
    </source>
</evidence>
<feature type="signal peptide" evidence="1">
    <location>
        <begin position="1"/>
        <end position="21"/>
    </location>
</feature>
<organism evidence="2 3">
    <name type="scientific">Psychroflexus salarius</name>
    <dbReference type="NCBI Taxonomy" id="1155689"/>
    <lineage>
        <taxon>Bacteria</taxon>
        <taxon>Pseudomonadati</taxon>
        <taxon>Bacteroidota</taxon>
        <taxon>Flavobacteriia</taxon>
        <taxon>Flavobacteriales</taxon>
        <taxon>Flavobacteriaceae</taxon>
        <taxon>Psychroflexus</taxon>
    </lineage>
</organism>
<protein>
    <recommendedName>
        <fullName evidence="4">Por secretion system C-terminal sorting domain-containing protein</fullName>
    </recommendedName>
</protein>
<feature type="non-terminal residue" evidence="2">
    <location>
        <position position="2261"/>
    </location>
</feature>
<evidence type="ECO:0008006" key="4">
    <source>
        <dbReference type="Google" id="ProtNLM"/>
    </source>
</evidence>
<accession>A0A1M4Y6F7</accession>
<name>A0A1M4Y6F7_9FLAO</name>
<dbReference type="RefSeq" id="WP_143185690.1">
    <property type="nucleotide sequence ID" value="NZ_FQTW01000014.1"/>
</dbReference>
<gene>
    <name evidence="2" type="ORF">SAMN05444278_1145</name>
</gene>
<dbReference type="STRING" id="1155689.SAMN05444278_1145"/>
<evidence type="ECO:0000313" key="2">
    <source>
        <dbReference type="EMBL" id="SHF01042.1"/>
    </source>
</evidence>
<dbReference type="EMBL" id="FQTW01000014">
    <property type="protein sequence ID" value="SHF01042.1"/>
    <property type="molecule type" value="Genomic_DNA"/>
</dbReference>
<evidence type="ECO:0000256" key="1">
    <source>
        <dbReference type="SAM" id="SignalP"/>
    </source>
</evidence>